<protein>
    <recommendedName>
        <fullName evidence="2">histidine kinase</fullName>
        <ecNumber evidence="2">2.7.13.3</ecNumber>
    </recommendedName>
</protein>
<sequence>MTDATADSTLSAPPRRGRRRRIAIALALTFVLLAAGASLFLVRGVETQIDDIAVASDVRRYAHELIIALVDAETGQRGYLLTQDRQYLEPYGAAVASIDNTYQTLLSLLPAETEQRARISGLEGSISAKREEMARTISLAGTGRLNEALDIIRSDAGRTLMEDMRRTLRSFIVEEDARLLERNAAVQAYRQWLVVAILAALAGAAALAYVLFWRTQKQVTVLSRTSQELIEQNEELEAHVRARTADAVEAREHAERERARVEALLQDTNHRIGNSLATVSSLLALQMQRSKSAEVKRALESAQQRVHAIASGHRRLRLGSDMETARLDEFLEAVIEDIKGNQAKAGQVSFERDFDPLTINARDATTLGIMVGELITNALKHAFPGDRKGTIRIGMKREADGVVVLSVADDGVGLSAEPHHENGLGSLIVKQLARQFGGEPHLSASTAGGAQVRVTLPELHVAEADA</sequence>
<evidence type="ECO:0000313" key="11">
    <source>
        <dbReference type="EMBL" id="SFZ83254.1"/>
    </source>
</evidence>
<dbReference type="GO" id="GO:0005524">
    <property type="term" value="F:ATP binding"/>
    <property type="evidence" value="ECO:0007669"/>
    <property type="project" value="UniProtKB-KW"/>
</dbReference>
<dbReference type="AlphaFoldDB" id="A0A1K2HW98"/>
<dbReference type="Gene3D" id="3.30.565.10">
    <property type="entry name" value="Histidine kinase-like ATPase, C-terminal domain"/>
    <property type="match status" value="1"/>
</dbReference>
<keyword evidence="12" id="KW-1185">Reference proteome</keyword>
<evidence type="ECO:0000256" key="1">
    <source>
        <dbReference type="ARBA" id="ARBA00000085"/>
    </source>
</evidence>
<dbReference type="PANTHER" id="PTHR41523">
    <property type="entry name" value="TWO-COMPONENT SYSTEM SENSOR PROTEIN"/>
    <property type="match status" value="1"/>
</dbReference>
<name>A0A1K2HW98_9HYPH</name>
<dbReference type="InterPro" id="IPR007891">
    <property type="entry name" value="CHASE3"/>
</dbReference>
<keyword evidence="4" id="KW-0808">Transferase</keyword>
<keyword evidence="3" id="KW-0597">Phosphoprotein</keyword>
<organism evidence="11 12">
    <name type="scientific">Devosia enhydra</name>
    <dbReference type="NCBI Taxonomy" id="665118"/>
    <lineage>
        <taxon>Bacteria</taxon>
        <taxon>Pseudomonadati</taxon>
        <taxon>Pseudomonadota</taxon>
        <taxon>Alphaproteobacteria</taxon>
        <taxon>Hyphomicrobiales</taxon>
        <taxon>Devosiaceae</taxon>
        <taxon>Devosia</taxon>
    </lineage>
</organism>
<keyword evidence="9" id="KW-0472">Membrane</keyword>
<keyword evidence="7" id="KW-0067">ATP-binding</keyword>
<dbReference type="Pfam" id="PF05227">
    <property type="entry name" value="CHASE3"/>
    <property type="match status" value="1"/>
</dbReference>
<keyword evidence="6 11" id="KW-0418">Kinase</keyword>
<evidence type="ECO:0000313" key="12">
    <source>
        <dbReference type="Proteomes" id="UP000183447"/>
    </source>
</evidence>
<dbReference type="PROSITE" id="PS50109">
    <property type="entry name" value="HIS_KIN"/>
    <property type="match status" value="1"/>
</dbReference>
<evidence type="ECO:0000256" key="6">
    <source>
        <dbReference type="ARBA" id="ARBA00022777"/>
    </source>
</evidence>
<proteinExistence type="predicted"/>
<dbReference type="OrthoDB" id="9767435at2"/>
<dbReference type="InterPro" id="IPR005467">
    <property type="entry name" value="His_kinase_dom"/>
</dbReference>
<evidence type="ECO:0000256" key="7">
    <source>
        <dbReference type="ARBA" id="ARBA00022840"/>
    </source>
</evidence>
<evidence type="ECO:0000259" key="10">
    <source>
        <dbReference type="PROSITE" id="PS50109"/>
    </source>
</evidence>
<keyword evidence="9" id="KW-0812">Transmembrane</keyword>
<evidence type="ECO:0000256" key="2">
    <source>
        <dbReference type="ARBA" id="ARBA00012438"/>
    </source>
</evidence>
<dbReference type="InterPro" id="IPR004358">
    <property type="entry name" value="Sig_transdc_His_kin-like_C"/>
</dbReference>
<dbReference type="STRING" id="665118.SAMN02983003_1542"/>
<dbReference type="PRINTS" id="PR00344">
    <property type="entry name" value="BCTRLSENSOR"/>
</dbReference>
<comment type="catalytic activity">
    <reaction evidence="1">
        <text>ATP + protein L-histidine = ADP + protein N-phospho-L-histidine.</text>
        <dbReference type="EC" id="2.7.13.3"/>
    </reaction>
</comment>
<dbReference type="SUPFAM" id="SSF55874">
    <property type="entry name" value="ATPase domain of HSP90 chaperone/DNA topoisomerase II/histidine kinase"/>
    <property type="match status" value="1"/>
</dbReference>
<dbReference type="Proteomes" id="UP000183447">
    <property type="component" value="Unassembled WGS sequence"/>
</dbReference>
<evidence type="ECO:0000256" key="3">
    <source>
        <dbReference type="ARBA" id="ARBA00022553"/>
    </source>
</evidence>
<dbReference type="InterPro" id="IPR036890">
    <property type="entry name" value="HATPase_C_sf"/>
</dbReference>
<dbReference type="Pfam" id="PF07568">
    <property type="entry name" value="HisKA_2"/>
    <property type="match status" value="1"/>
</dbReference>
<dbReference type="EMBL" id="FPKU01000001">
    <property type="protein sequence ID" value="SFZ83254.1"/>
    <property type="molecule type" value="Genomic_DNA"/>
</dbReference>
<feature type="transmembrane region" description="Helical" evidence="9">
    <location>
        <begin position="192"/>
        <end position="212"/>
    </location>
</feature>
<accession>A0A1K2HW98</accession>
<keyword evidence="8" id="KW-0175">Coiled coil</keyword>
<dbReference type="CDD" id="cd19410">
    <property type="entry name" value="HK9-like_sensor"/>
    <property type="match status" value="1"/>
</dbReference>
<feature type="coiled-coil region" evidence="8">
    <location>
        <begin position="219"/>
        <end position="305"/>
    </location>
</feature>
<dbReference type="Pfam" id="PF02518">
    <property type="entry name" value="HATPase_c"/>
    <property type="match status" value="1"/>
</dbReference>
<reference evidence="11 12" key="1">
    <citation type="submission" date="2016-11" db="EMBL/GenBank/DDBJ databases">
        <authorList>
            <person name="Jaros S."/>
            <person name="Januszkiewicz K."/>
            <person name="Wedrychowicz H."/>
        </authorList>
    </citation>
    <scope>NUCLEOTIDE SEQUENCE [LARGE SCALE GENOMIC DNA]</scope>
    <source>
        <strain evidence="11 12">ATCC 23634</strain>
    </source>
</reference>
<feature type="transmembrane region" description="Helical" evidence="9">
    <location>
        <begin position="22"/>
        <end position="42"/>
    </location>
</feature>
<evidence type="ECO:0000256" key="9">
    <source>
        <dbReference type="SAM" id="Phobius"/>
    </source>
</evidence>
<evidence type="ECO:0000256" key="4">
    <source>
        <dbReference type="ARBA" id="ARBA00022679"/>
    </source>
</evidence>
<dbReference type="PANTHER" id="PTHR41523:SF8">
    <property type="entry name" value="ETHYLENE RESPONSE SENSOR PROTEIN"/>
    <property type="match status" value="1"/>
</dbReference>
<dbReference type="GO" id="GO:0004673">
    <property type="term" value="F:protein histidine kinase activity"/>
    <property type="evidence" value="ECO:0007669"/>
    <property type="project" value="UniProtKB-EC"/>
</dbReference>
<dbReference type="RefSeq" id="WP_072340490.1">
    <property type="nucleotide sequence ID" value="NZ_FPKU01000001.1"/>
</dbReference>
<dbReference type="EC" id="2.7.13.3" evidence="2"/>
<dbReference type="SMART" id="SM00387">
    <property type="entry name" value="HATPase_c"/>
    <property type="match status" value="1"/>
</dbReference>
<dbReference type="InterPro" id="IPR003594">
    <property type="entry name" value="HATPase_dom"/>
</dbReference>
<evidence type="ECO:0000256" key="8">
    <source>
        <dbReference type="SAM" id="Coils"/>
    </source>
</evidence>
<feature type="domain" description="Histidine kinase" evidence="10">
    <location>
        <begin position="267"/>
        <end position="460"/>
    </location>
</feature>
<gene>
    <name evidence="11" type="ORF">SAMN02983003_1542</name>
</gene>
<dbReference type="InterPro" id="IPR011495">
    <property type="entry name" value="Sig_transdc_His_kin_sub2_dim/P"/>
</dbReference>
<keyword evidence="9" id="KW-1133">Transmembrane helix</keyword>
<keyword evidence="5" id="KW-0547">Nucleotide-binding</keyword>
<evidence type="ECO:0000256" key="5">
    <source>
        <dbReference type="ARBA" id="ARBA00022741"/>
    </source>
</evidence>